<dbReference type="EMBL" id="CP006018">
    <property type="protein sequence ID" value="AIC91963.1"/>
    <property type="molecule type" value="Genomic_DNA"/>
</dbReference>
<comment type="subcellular location">
    <subcellularLocation>
        <location evidence="1">Cytoplasm</location>
    </subcellularLocation>
</comment>
<evidence type="ECO:0000256" key="1">
    <source>
        <dbReference type="ARBA" id="ARBA00004496"/>
    </source>
</evidence>
<organism evidence="9 10">
    <name type="scientific">Bifidobacterium [indicum] DSM 20214 = LMG 11587</name>
    <dbReference type="NCBI Taxonomy" id="1341694"/>
    <lineage>
        <taxon>Bacteria</taxon>
        <taxon>Bacillati</taxon>
        <taxon>Actinomycetota</taxon>
        <taxon>Actinomycetes</taxon>
        <taxon>Bifidobacteriales</taxon>
        <taxon>Bifidobacteriaceae</taxon>
        <taxon>Bifidobacterium</taxon>
    </lineage>
</organism>
<keyword evidence="4" id="KW-0547">Nucleotide-binding</keyword>
<keyword evidence="10" id="KW-1185">Reference proteome</keyword>
<comment type="similarity">
    <text evidence="2">Belongs to the PhoH family.</text>
</comment>
<name>A0A087VUJ3_9BIFI</name>
<evidence type="ECO:0000313" key="10">
    <source>
        <dbReference type="Proteomes" id="UP000028569"/>
    </source>
</evidence>
<dbReference type="AlphaFoldDB" id="A0A087VUJ3"/>
<evidence type="ECO:0000256" key="4">
    <source>
        <dbReference type="ARBA" id="ARBA00022741"/>
    </source>
</evidence>
<protein>
    <recommendedName>
        <fullName evidence="6">PhoH-like protein</fullName>
    </recommendedName>
</protein>
<dbReference type="Proteomes" id="UP000028569">
    <property type="component" value="Chromosome"/>
</dbReference>
<dbReference type="InterPro" id="IPR003714">
    <property type="entry name" value="PhoH"/>
</dbReference>
<dbReference type="PANTHER" id="PTHR30473">
    <property type="entry name" value="PROTEIN PHOH"/>
    <property type="match status" value="1"/>
</dbReference>
<feature type="domain" description="PhoH-like protein" evidence="8">
    <location>
        <begin position="243"/>
        <end position="445"/>
    </location>
</feature>
<reference evidence="9 10" key="1">
    <citation type="journal article" date="2014" name="Appl. Environ. Microbiol.">
        <title>Genomic encyclopedia of type strains of the genus Bifidobacterium.</title>
        <authorList>
            <person name="Milani C."/>
            <person name="Lugli G.A."/>
            <person name="Duranti S."/>
            <person name="Turroni F."/>
            <person name="Bottacini F."/>
            <person name="Mangifesta M."/>
            <person name="Sanchez B."/>
            <person name="Viappiani A."/>
            <person name="Mancabelli L."/>
            <person name="Taminiau B."/>
            <person name="Delcenserie V."/>
            <person name="Barrangou R."/>
            <person name="Margolles A."/>
            <person name="van Sinderen D."/>
            <person name="Ventura M."/>
        </authorList>
    </citation>
    <scope>NUCLEOTIDE SEQUENCE [LARGE SCALE GENOMIC DNA]</scope>
    <source>
        <strain evidence="9 10">LMG 11587</strain>
    </source>
</reference>
<dbReference type="InterPro" id="IPR027417">
    <property type="entry name" value="P-loop_NTPase"/>
</dbReference>
<evidence type="ECO:0000256" key="3">
    <source>
        <dbReference type="ARBA" id="ARBA00022490"/>
    </source>
</evidence>
<keyword evidence="5" id="KW-0067">ATP-binding</keyword>
<dbReference type="KEGG" id="bii:BINDI_0688"/>
<accession>A0A087VUJ3</accession>
<dbReference type="GO" id="GO:0005829">
    <property type="term" value="C:cytosol"/>
    <property type="evidence" value="ECO:0007669"/>
    <property type="project" value="TreeGrafter"/>
</dbReference>
<dbReference type="GO" id="GO:0005524">
    <property type="term" value="F:ATP binding"/>
    <property type="evidence" value="ECO:0007669"/>
    <property type="project" value="UniProtKB-KW"/>
</dbReference>
<evidence type="ECO:0000256" key="6">
    <source>
        <dbReference type="ARBA" id="ARBA00039970"/>
    </source>
</evidence>
<feature type="compositionally biased region" description="Basic and acidic residues" evidence="7">
    <location>
        <begin position="109"/>
        <end position="130"/>
    </location>
</feature>
<sequence length="458" mass="48900">MAVTTRTLDIPAEIDPVLVLGPGDAVMGRIESAFPHVNTLIRGNRIVLTATEPRGDREASQVYDLLAELVQAAYQAPLDADQVGRLLDHRRMGDSTLTGAVAVSVSGRGPRDRREENNGRMAAERVRPADEDREVGGAGHATEGIANGGSGVHVESQSAVKSDSWNFDSATDKGIAGGNGTKPGQNGDDGIPGGHVADGMTPDTDHRDSLRQAGYDEGTPSETTFSVASVMRNPLAYSSKGPIRPKTTGQMAYVSSIQTHTITFGIGPAGTGKTYLAVAKAVQAFRAKQVSRIILTRPAVEAGESLGFLPGTLNEKVDPYLRPLYDALSDMLGAERMHHYLSNETIEVAPLAYMRGRTLNDAFVILDEAQNTTRQQMKMFLTRLGFNTKMVITGDITQVDLGLPTSGLATIEEILGGIDDIAFVHLEAGDVVRNRLVGKIVQAYDKAGAKADRRPDKA</sequence>
<dbReference type="HOGENOM" id="CLU_051654_3_1_11"/>
<dbReference type="InterPro" id="IPR051451">
    <property type="entry name" value="PhoH2-like"/>
</dbReference>
<evidence type="ECO:0000256" key="2">
    <source>
        <dbReference type="ARBA" id="ARBA00010393"/>
    </source>
</evidence>
<dbReference type="Pfam" id="PF02562">
    <property type="entry name" value="PhoH"/>
    <property type="match status" value="1"/>
</dbReference>
<keyword evidence="3" id="KW-0963">Cytoplasm</keyword>
<gene>
    <name evidence="9" type="ORF">BINDI_0688</name>
</gene>
<dbReference type="SUPFAM" id="SSF52540">
    <property type="entry name" value="P-loop containing nucleoside triphosphate hydrolases"/>
    <property type="match status" value="1"/>
</dbReference>
<dbReference type="Gene3D" id="3.40.50.300">
    <property type="entry name" value="P-loop containing nucleotide triphosphate hydrolases"/>
    <property type="match status" value="1"/>
</dbReference>
<feature type="region of interest" description="Disordered" evidence="7">
    <location>
        <begin position="105"/>
        <end position="224"/>
    </location>
</feature>
<evidence type="ECO:0000313" key="9">
    <source>
        <dbReference type="EMBL" id="AIC91963.1"/>
    </source>
</evidence>
<evidence type="ECO:0000256" key="5">
    <source>
        <dbReference type="ARBA" id="ARBA00022840"/>
    </source>
</evidence>
<feature type="compositionally biased region" description="Polar residues" evidence="7">
    <location>
        <begin position="155"/>
        <end position="169"/>
    </location>
</feature>
<evidence type="ECO:0000259" key="8">
    <source>
        <dbReference type="Pfam" id="PF02562"/>
    </source>
</evidence>
<proteinExistence type="inferred from homology"/>
<evidence type="ECO:0000256" key="7">
    <source>
        <dbReference type="SAM" id="MobiDB-lite"/>
    </source>
</evidence>
<dbReference type="PANTHER" id="PTHR30473:SF1">
    <property type="entry name" value="PHOH-LIKE PROTEIN"/>
    <property type="match status" value="1"/>
</dbReference>
<dbReference type="FunFam" id="3.40.50.300:FF:000013">
    <property type="entry name" value="PhoH family ATPase"/>
    <property type="match status" value="1"/>
</dbReference>